<evidence type="ECO:0000313" key="3">
    <source>
        <dbReference type="Proteomes" id="UP000191025"/>
    </source>
</evidence>
<dbReference type="Proteomes" id="UP000191025">
    <property type="component" value="Unassembled WGS sequence"/>
</dbReference>
<sequence length="143" mass="16248">MVKSYVFDTSAILTLFDNEEGADTVAELLHLAIHERITIFVSAISMVEFRYRLIRQHHEHAFVDKKMNELYDMPIIVVDFNQALIEQSAIYKSTAKMSFADACIAGTAKHLGAILVHKDPEYQAIAHDIKQLVLLFKPKTNQS</sequence>
<name>A0A1V4GQG3_MORLA</name>
<dbReference type="EMBL" id="MXAN01000081">
    <property type="protein sequence ID" value="OPH34648.1"/>
    <property type="molecule type" value="Genomic_DNA"/>
</dbReference>
<dbReference type="Pfam" id="PF01850">
    <property type="entry name" value="PIN"/>
    <property type="match status" value="1"/>
</dbReference>
<dbReference type="InterPro" id="IPR002716">
    <property type="entry name" value="PIN_dom"/>
</dbReference>
<dbReference type="SUPFAM" id="SSF88723">
    <property type="entry name" value="PIN domain-like"/>
    <property type="match status" value="1"/>
</dbReference>
<organism evidence="2 3">
    <name type="scientific">Moraxella lacunata</name>
    <dbReference type="NCBI Taxonomy" id="477"/>
    <lineage>
        <taxon>Bacteria</taxon>
        <taxon>Pseudomonadati</taxon>
        <taxon>Pseudomonadota</taxon>
        <taxon>Gammaproteobacteria</taxon>
        <taxon>Moraxellales</taxon>
        <taxon>Moraxellaceae</taxon>
        <taxon>Moraxella</taxon>
    </lineage>
</organism>
<evidence type="ECO:0000259" key="1">
    <source>
        <dbReference type="Pfam" id="PF01850"/>
    </source>
</evidence>
<reference evidence="3" key="1">
    <citation type="submission" date="2017-03" db="EMBL/GenBank/DDBJ databases">
        <title>Draft genome sequence of Moraxella equi CCUG 4950T type strain.</title>
        <authorList>
            <person name="Salva-Serra F."/>
            <person name="Engstrom-Jakobsson H."/>
            <person name="Thorell K."/>
            <person name="Jaen-Luchoro D."/>
            <person name="Gonzales-Siles L."/>
            <person name="Karlsson R."/>
            <person name="Yazdan S."/>
            <person name="Boulund F."/>
            <person name="Johnning A."/>
            <person name="Engstrand L."/>
            <person name="Kristiansson E."/>
            <person name="Moore E."/>
        </authorList>
    </citation>
    <scope>NUCLEOTIDE SEQUENCE [LARGE SCALE GENOMIC DNA]</scope>
    <source>
        <strain evidence="3">CCUG 4441</strain>
    </source>
</reference>
<protein>
    <recommendedName>
        <fullName evidence="1">PIN domain-containing protein</fullName>
    </recommendedName>
</protein>
<evidence type="ECO:0000313" key="2">
    <source>
        <dbReference type="EMBL" id="OPH34648.1"/>
    </source>
</evidence>
<proteinExistence type="predicted"/>
<dbReference type="AlphaFoldDB" id="A0A1V4GQG3"/>
<dbReference type="InterPro" id="IPR029060">
    <property type="entry name" value="PIN-like_dom_sf"/>
</dbReference>
<feature type="domain" description="PIN" evidence="1">
    <location>
        <begin position="5"/>
        <end position="126"/>
    </location>
</feature>
<comment type="caution">
    <text evidence="2">The sequence shown here is derived from an EMBL/GenBank/DDBJ whole genome shotgun (WGS) entry which is preliminary data.</text>
</comment>
<dbReference type="Gene3D" id="3.40.50.1010">
    <property type="entry name" value="5'-nuclease"/>
    <property type="match status" value="1"/>
</dbReference>
<accession>A0A1V4GQG3</accession>
<gene>
    <name evidence="2" type="ORF">B5J94_10715</name>
</gene>